<reference evidence="2 3" key="1">
    <citation type="journal article" date="2012" name="New Phytol.">
        <title>Insight into trade-off between wood decay and parasitism from the genome of a fungal forest pathogen.</title>
        <authorList>
            <person name="Olson A."/>
            <person name="Aerts A."/>
            <person name="Asiegbu F."/>
            <person name="Belbahri L."/>
            <person name="Bouzid O."/>
            <person name="Broberg A."/>
            <person name="Canback B."/>
            <person name="Coutinho P.M."/>
            <person name="Cullen D."/>
            <person name="Dalman K."/>
            <person name="Deflorio G."/>
            <person name="van Diepen L.T."/>
            <person name="Dunand C."/>
            <person name="Duplessis S."/>
            <person name="Durling M."/>
            <person name="Gonthier P."/>
            <person name="Grimwood J."/>
            <person name="Fossdal C.G."/>
            <person name="Hansson D."/>
            <person name="Henrissat B."/>
            <person name="Hietala A."/>
            <person name="Himmelstrand K."/>
            <person name="Hoffmeister D."/>
            <person name="Hogberg N."/>
            <person name="James T.Y."/>
            <person name="Karlsson M."/>
            <person name="Kohler A."/>
            <person name="Kues U."/>
            <person name="Lee Y.H."/>
            <person name="Lin Y.C."/>
            <person name="Lind M."/>
            <person name="Lindquist E."/>
            <person name="Lombard V."/>
            <person name="Lucas S."/>
            <person name="Lunden K."/>
            <person name="Morin E."/>
            <person name="Murat C."/>
            <person name="Park J."/>
            <person name="Raffaello T."/>
            <person name="Rouze P."/>
            <person name="Salamov A."/>
            <person name="Schmutz J."/>
            <person name="Solheim H."/>
            <person name="Stahlberg J."/>
            <person name="Velez H."/>
            <person name="de Vries R.P."/>
            <person name="Wiebenga A."/>
            <person name="Woodward S."/>
            <person name="Yakovlev I."/>
            <person name="Garbelotto M."/>
            <person name="Martin F."/>
            <person name="Grigoriev I.V."/>
            <person name="Stenlid J."/>
        </authorList>
    </citation>
    <scope>NUCLEOTIDE SEQUENCE [LARGE SCALE GENOMIC DNA]</scope>
    <source>
        <strain evidence="2 3">TC 32-1</strain>
    </source>
</reference>
<evidence type="ECO:0000313" key="3">
    <source>
        <dbReference type="Proteomes" id="UP000030671"/>
    </source>
</evidence>
<gene>
    <name evidence="2" type="ORF">HETIRDRAFT_164411</name>
</gene>
<dbReference type="InterPro" id="IPR031350">
    <property type="entry name" value="Goodbye_dom"/>
</dbReference>
<evidence type="ECO:0000259" key="1">
    <source>
        <dbReference type="Pfam" id="PF17109"/>
    </source>
</evidence>
<dbReference type="Pfam" id="PF17109">
    <property type="entry name" value="Goodbye"/>
    <property type="match status" value="1"/>
</dbReference>
<dbReference type="OrthoDB" id="7464126at2759"/>
<dbReference type="EMBL" id="KI925466">
    <property type="protein sequence ID" value="ETW75450.1"/>
    <property type="molecule type" value="Genomic_DNA"/>
</dbReference>
<dbReference type="Proteomes" id="UP000030671">
    <property type="component" value="Unassembled WGS sequence"/>
</dbReference>
<accession>W4JQU0</accession>
<dbReference type="RefSeq" id="XP_009552867.1">
    <property type="nucleotide sequence ID" value="XM_009554572.1"/>
</dbReference>
<evidence type="ECO:0000313" key="2">
    <source>
        <dbReference type="EMBL" id="ETW75450.1"/>
    </source>
</evidence>
<protein>
    <recommendedName>
        <fullName evidence="1">Fungal STAND N-terminal Goodbye domain-containing protein</fullName>
    </recommendedName>
</protein>
<feature type="domain" description="Fungal STAND N-terminal Goodbye" evidence="1">
    <location>
        <begin position="10"/>
        <end position="126"/>
    </location>
</feature>
<organism evidence="2 3">
    <name type="scientific">Heterobasidion irregulare (strain TC 32-1)</name>
    <dbReference type="NCBI Taxonomy" id="747525"/>
    <lineage>
        <taxon>Eukaryota</taxon>
        <taxon>Fungi</taxon>
        <taxon>Dikarya</taxon>
        <taxon>Basidiomycota</taxon>
        <taxon>Agaricomycotina</taxon>
        <taxon>Agaricomycetes</taxon>
        <taxon>Russulales</taxon>
        <taxon>Bondarzewiaceae</taxon>
        <taxon>Heterobasidion</taxon>
        <taxon>Heterobasidion annosum species complex</taxon>
    </lineage>
</organism>
<dbReference type="GeneID" id="20667915"/>
<dbReference type="InParanoid" id="W4JQU0"/>
<proteinExistence type="predicted"/>
<keyword evidence="3" id="KW-1185">Reference proteome</keyword>
<dbReference type="HOGENOM" id="CLU_1019631_0_0_1"/>
<dbReference type="KEGG" id="hir:HETIRDRAFT_164411"/>
<dbReference type="AlphaFoldDB" id="W4JQU0"/>
<name>W4JQU0_HETIT</name>
<sequence>MADSQYDEIWKSALKHYEQDTKTAIQTHISNTDTPNDLLQKIKDDFAQFRKKGKRLRDKIKAVLRLVGLFAEMTGEAVGTKYPLGKAIFAGIRVLLESSKSVSSNYESIIEMFEYFDDFPSRLEIHNKHKITDPVKKIIIEFLAQLLSVIGLTTKLIKEGRMKRYFKSLIREDDDVKDAMGKLDRLTKEEDRVVFSVTLSVVNTILASLEEQMRSGKEEIVSTRDVILKEIRELNGGVSHVLHPGLRANQFRRCFRPNPQGYDATRSCLFCVD</sequence>